<reference evidence="2 3" key="1">
    <citation type="submission" date="2018-07" db="EMBL/GenBank/DDBJ databases">
        <title>A high quality draft genome assembly of the barn swallow (H. rustica rustica).</title>
        <authorList>
            <person name="Formenti G."/>
            <person name="Chiara M."/>
            <person name="Poveda L."/>
            <person name="Francoijs K.-J."/>
            <person name="Bonisoli-Alquati A."/>
            <person name="Canova L."/>
            <person name="Gianfranceschi L."/>
            <person name="Horner D.S."/>
            <person name="Saino N."/>
        </authorList>
    </citation>
    <scope>NUCLEOTIDE SEQUENCE [LARGE SCALE GENOMIC DNA]</scope>
    <source>
        <strain evidence="2">Chelidonia</strain>
        <tissue evidence="2">Blood</tissue>
    </source>
</reference>
<sequence>MAFTTLGFLQDPSLLSDMHWRKSVWRELSLLHIPLLSGPAAQIIPMKECISPSARGRLRQLGSAANVVLSETDLQHHFPEWESIHGQPVLLRKNLSFGCGFATQEYGMVKPELRMRQMPDFHTMRAMSQINGNEMFHFSSSPKSDSLLGGGSWSDVGIVAQGQAGSVSTLGFVSQDGPNHSHYEQDRSALKRKEWERRNQEVQQDEDLFASGFNLFGEPYKTNKGDALANRVQNTLGNYDEMKDLLTNHSNQSHLVGIPKNSVPQTPIEKNEQSFFPEPRNRMIPSHQISGNSSTSMPPPSSLSSNPTLLHGHQSSRKSRTDWSRSGHNSSGAQPSQSSGQQSRTKHSSSHDQSQGRYEDLYNCQSEQHKSGGTEEANAMAASSHSRRHAHAKPAPGEHAYKENSHSKSPTEPEFVGHGPGSPLPSTSLLTANNGLSTQNFPPGLHCKNSMVQQKPTAYVRPMDGQDQVPNDSPELKPPVEIESGYGNQSFGTLLEGKVNTPSSKNKVPKLNIPPVSEGPEGSEVVEQSFMNWEAMGPSREILGHMQKSTRSRDIVASNGLWR</sequence>
<dbReference type="EMBL" id="QRBI01000153">
    <property type="protein sequence ID" value="RMB98363.1"/>
    <property type="molecule type" value="Genomic_DNA"/>
</dbReference>
<dbReference type="PANTHER" id="PTHR10528">
    <property type="entry name" value="AF4/FMR2 FAMILY MEMBER"/>
    <property type="match status" value="1"/>
</dbReference>
<feature type="compositionally biased region" description="Low complexity" evidence="1">
    <location>
        <begin position="290"/>
        <end position="309"/>
    </location>
</feature>
<evidence type="ECO:0000313" key="3">
    <source>
        <dbReference type="Proteomes" id="UP000269221"/>
    </source>
</evidence>
<keyword evidence="3" id="KW-1185">Reference proteome</keyword>
<evidence type="ECO:0000256" key="1">
    <source>
        <dbReference type="SAM" id="MobiDB-lite"/>
    </source>
</evidence>
<dbReference type="Gene3D" id="6.10.250.2670">
    <property type="match status" value="1"/>
</dbReference>
<dbReference type="GO" id="GO:0002151">
    <property type="term" value="F:G-quadruplex RNA binding"/>
    <property type="evidence" value="ECO:0007669"/>
    <property type="project" value="TreeGrafter"/>
</dbReference>
<protein>
    <recommendedName>
        <fullName evidence="4">AF4/FMR2 C-terminal homology domain-containing protein</fullName>
    </recommendedName>
</protein>
<dbReference type="InterPro" id="IPR007797">
    <property type="entry name" value="AF4/FMR2"/>
</dbReference>
<accession>A0A3M0JH84</accession>
<dbReference type="Pfam" id="PF05110">
    <property type="entry name" value="AF-4"/>
    <property type="match status" value="1"/>
</dbReference>
<gene>
    <name evidence="2" type="ORF">DUI87_25269</name>
</gene>
<feature type="region of interest" description="Disordered" evidence="1">
    <location>
        <begin position="275"/>
        <end position="437"/>
    </location>
</feature>
<feature type="compositionally biased region" description="Low complexity" evidence="1">
    <location>
        <begin position="330"/>
        <end position="343"/>
    </location>
</feature>
<dbReference type="OrthoDB" id="6382204at2759"/>
<organism evidence="2 3">
    <name type="scientific">Hirundo rustica rustica</name>
    <dbReference type="NCBI Taxonomy" id="333673"/>
    <lineage>
        <taxon>Eukaryota</taxon>
        <taxon>Metazoa</taxon>
        <taxon>Chordata</taxon>
        <taxon>Craniata</taxon>
        <taxon>Vertebrata</taxon>
        <taxon>Euteleostomi</taxon>
        <taxon>Archelosauria</taxon>
        <taxon>Archosauria</taxon>
        <taxon>Dinosauria</taxon>
        <taxon>Saurischia</taxon>
        <taxon>Theropoda</taxon>
        <taxon>Coelurosauria</taxon>
        <taxon>Aves</taxon>
        <taxon>Neognathae</taxon>
        <taxon>Neoaves</taxon>
        <taxon>Telluraves</taxon>
        <taxon>Australaves</taxon>
        <taxon>Passeriformes</taxon>
        <taxon>Sylvioidea</taxon>
        <taxon>Hirundinidae</taxon>
        <taxon>Hirundo</taxon>
    </lineage>
</organism>
<comment type="caution">
    <text evidence="2">The sequence shown here is derived from an EMBL/GenBank/DDBJ whole genome shotgun (WGS) entry which is preliminary data.</text>
</comment>
<evidence type="ECO:0008006" key="4">
    <source>
        <dbReference type="Google" id="ProtNLM"/>
    </source>
</evidence>
<dbReference type="Proteomes" id="UP000269221">
    <property type="component" value="Unassembled WGS sequence"/>
</dbReference>
<feature type="region of interest" description="Disordered" evidence="1">
    <location>
        <begin position="462"/>
        <end position="524"/>
    </location>
</feature>
<dbReference type="AlphaFoldDB" id="A0A3M0JH84"/>
<proteinExistence type="predicted"/>
<evidence type="ECO:0000313" key="2">
    <source>
        <dbReference type="EMBL" id="RMB98363.1"/>
    </source>
</evidence>
<name>A0A3M0JH84_HIRRU</name>
<feature type="compositionally biased region" description="Basic and acidic residues" evidence="1">
    <location>
        <begin position="399"/>
        <end position="411"/>
    </location>
</feature>
<dbReference type="GO" id="GO:0016607">
    <property type="term" value="C:nuclear speck"/>
    <property type="evidence" value="ECO:0007669"/>
    <property type="project" value="TreeGrafter"/>
</dbReference>
<dbReference type="STRING" id="333673.A0A3M0JH84"/>
<feature type="compositionally biased region" description="Polar residues" evidence="1">
    <location>
        <begin position="424"/>
        <end position="437"/>
    </location>
</feature>
<dbReference type="PANTHER" id="PTHR10528:SF18">
    <property type="entry name" value="AF4_FMR2 FAMILY MEMBER 2"/>
    <property type="match status" value="1"/>
</dbReference>
<dbReference type="GO" id="GO:0043484">
    <property type="term" value="P:regulation of RNA splicing"/>
    <property type="evidence" value="ECO:0007669"/>
    <property type="project" value="TreeGrafter"/>
</dbReference>
<feature type="compositionally biased region" description="Low complexity" evidence="1">
    <location>
        <begin position="514"/>
        <end position="524"/>
    </location>
</feature>